<keyword evidence="2" id="KW-1185">Reference proteome</keyword>
<dbReference type="RefSeq" id="WP_207854330.1">
    <property type="nucleotide sequence ID" value="NZ_JAFVMG010000007.1"/>
</dbReference>
<dbReference type="Proteomes" id="UP000664399">
    <property type="component" value="Unassembled WGS sequence"/>
</dbReference>
<dbReference type="InterPro" id="IPR018755">
    <property type="entry name" value="Phage_Mu_Gp48"/>
</dbReference>
<accession>A0ABS3LMA5</accession>
<proteinExistence type="predicted"/>
<comment type="caution">
    <text evidence="1">The sequence shown here is derived from an EMBL/GenBank/DDBJ whole genome shotgun (WGS) entry which is preliminary data.</text>
</comment>
<dbReference type="EMBL" id="JAFVMG010000007">
    <property type="protein sequence ID" value="MBO1328501.1"/>
    <property type="molecule type" value="Genomic_DNA"/>
</dbReference>
<sequence length="213" mass="22415">MSRTAEQVLSARLDALIPRGFAWPADESSNVAGYLYPGSGMIADAEAFLDALKLEINPGTATRLLDDYEQTLGPDPCGRDALALTTVMRQSLAHQRWVGIGDNTLASFIQMAAALGVTVEIDEPYPPVCGTVICGVEVCGNEALLLDWVVRVVAGAENLEPNAAICGTGLAGASLCGSVLVPVISDLVRRLYCPMAAQSPIDTNLIVIDQEIG</sequence>
<name>A0ABS3LMA5_9PROT</name>
<protein>
    <submittedName>
        <fullName evidence="1">DUF2313 domain-containing protein</fullName>
    </submittedName>
</protein>
<organism evidence="1 2">
    <name type="scientific">Acetobacter suratthaniensis</name>
    <dbReference type="NCBI Taxonomy" id="1502841"/>
    <lineage>
        <taxon>Bacteria</taxon>
        <taxon>Pseudomonadati</taxon>
        <taxon>Pseudomonadota</taxon>
        <taxon>Alphaproteobacteria</taxon>
        <taxon>Acetobacterales</taxon>
        <taxon>Acetobacteraceae</taxon>
        <taxon>Acetobacter</taxon>
    </lineage>
</organism>
<reference evidence="1 2" key="1">
    <citation type="submission" date="2021-03" db="EMBL/GenBank/DDBJ databases">
        <title>The complete genome sequence of Acetobacter suratthaniensis TBRC 1719.</title>
        <authorList>
            <person name="Charoenyingcharoen P."/>
            <person name="Yukphan P."/>
        </authorList>
    </citation>
    <scope>NUCLEOTIDE SEQUENCE [LARGE SCALE GENOMIC DNA]</scope>
    <source>
        <strain evidence="1 2">TBRC 1719</strain>
    </source>
</reference>
<dbReference type="Pfam" id="PF10076">
    <property type="entry name" value="Phage_Mu_Gp48"/>
    <property type="match status" value="1"/>
</dbReference>
<gene>
    <name evidence="1" type="ORF">J2D75_08425</name>
</gene>
<evidence type="ECO:0000313" key="1">
    <source>
        <dbReference type="EMBL" id="MBO1328501.1"/>
    </source>
</evidence>
<evidence type="ECO:0000313" key="2">
    <source>
        <dbReference type="Proteomes" id="UP000664399"/>
    </source>
</evidence>